<name>A0ABU7A8B7_9TELE</name>
<gene>
    <name evidence="1" type="ORF">ATANTOWER_020191</name>
</gene>
<dbReference type="EMBL" id="JAHUTI010004266">
    <property type="protein sequence ID" value="MED6233984.1"/>
    <property type="molecule type" value="Genomic_DNA"/>
</dbReference>
<proteinExistence type="predicted"/>
<evidence type="ECO:0000313" key="2">
    <source>
        <dbReference type="Proteomes" id="UP001345963"/>
    </source>
</evidence>
<organism evidence="1 2">
    <name type="scientific">Ataeniobius toweri</name>
    <dbReference type="NCBI Taxonomy" id="208326"/>
    <lineage>
        <taxon>Eukaryota</taxon>
        <taxon>Metazoa</taxon>
        <taxon>Chordata</taxon>
        <taxon>Craniata</taxon>
        <taxon>Vertebrata</taxon>
        <taxon>Euteleostomi</taxon>
        <taxon>Actinopterygii</taxon>
        <taxon>Neopterygii</taxon>
        <taxon>Teleostei</taxon>
        <taxon>Neoteleostei</taxon>
        <taxon>Acanthomorphata</taxon>
        <taxon>Ovalentaria</taxon>
        <taxon>Atherinomorphae</taxon>
        <taxon>Cyprinodontiformes</taxon>
        <taxon>Goodeidae</taxon>
        <taxon>Ataeniobius</taxon>
    </lineage>
</organism>
<keyword evidence="2" id="KW-1185">Reference proteome</keyword>
<accession>A0ABU7A8B7</accession>
<comment type="caution">
    <text evidence="1">The sequence shown here is derived from an EMBL/GenBank/DDBJ whole genome shotgun (WGS) entry which is preliminary data.</text>
</comment>
<reference evidence="1 2" key="1">
    <citation type="submission" date="2021-07" db="EMBL/GenBank/DDBJ databases">
        <authorList>
            <person name="Palmer J.M."/>
        </authorList>
    </citation>
    <scope>NUCLEOTIDE SEQUENCE [LARGE SCALE GENOMIC DNA]</scope>
    <source>
        <strain evidence="1 2">AT_MEX2019</strain>
        <tissue evidence="1">Muscle</tissue>
    </source>
</reference>
<dbReference type="Proteomes" id="UP001345963">
    <property type="component" value="Unassembled WGS sequence"/>
</dbReference>
<sequence length="102" mass="11571">MNYVKKICIATPAAAAWTDVSGQVGFITLVPDSKFTICCVCKTRKIIFQPLDCISFLATTAKAKHVLLSVELPQSWMFHMIRWHFAYQLQKEVTWGLRAGHL</sequence>
<protein>
    <submittedName>
        <fullName evidence="1">Uncharacterized protein</fullName>
    </submittedName>
</protein>
<evidence type="ECO:0000313" key="1">
    <source>
        <dbReference type="EMBL" id="MED6233984.1"/>
    </source>
</evidence>